<proteinExistence type="predicted"/>
<reference evidence="1" key="1">
    <citation type="journal article" date="2014" name="Front. Microbiol.">
        <title>High frequency of phylogenetically diverse reductive dehalogenase-homologous genes in deep subseafloor sedimentary metagenomes.</title>
        <authorList>
            <person name="Kawai M."/>
            <person name="Futagami T."/>
            <person name="Toyoda A."/>
            <person name="Takaki Y."/>
            <person name="Nishi S."/>
            <person name="Hori S."/>
            <person name="Arai W."/>
            <person name="Tsubouchi T."/>
            <person name="Morono Y."/>
            <person name="Uchiyama I."/>
            <person name="Ito T."/>
            <person name="Fujiyama A."/>
            <person name="Inagaki F."/>
            <person name="Takami H."/>
        </authorList>
    </citation>
    <scope>NUCLEOTIDE SEQUENCE</scope>
    <source>
        <strain evidence="1">Expedition CK06-06</strain>
    </source>
</reference>
<feature type="non-terminal residue" evidence="1">
    <location>
        <position position="1"/>
    </location>
</feature>
<name>X0VLR1_9ZZZZ</name>
<evidence type="ECO:0000313" key="1">
    <source>
        <dbReference type="EMBL" id="GAG19279.1"/>
    </source>
</evidence>
<accession>X0VLR1</accession>
<dbReference type="AlphaFoldDB" id="X0VLR1"/>
<protein>
    <submittedName>
        <fullName evidence="1">Uncharacterized protein</fullName>
    </submittedName>
</protein>
<sequence>SIFIILGIVSEGTCVVHLKNKQVGSSPKVSMYCKNIYWFGELIGKYKRHWVIARNDQQLANKKKIRKILEGNFGLPVCRNCLAYLPISFE</sequence>
<organism evidence="1">
    <name type="scientific">marine sediment metagenome</name>
    <dbReference type="NCBI Taxonomy" id="412755"/>
    <lineage>
        <taxon>unclassified sequences</taxon>
        <taxon>metagenomes</taxon>
        <taxon>ecological metagenomes</taxon>
    </lineage>
</organism>
<dbReference type="EMBL" id="BARS01031537">
    <property type="protein sequence ID" value="GAG19279.1"/>
    <property type="molecule type" value="Genomic_DNA"/>
</dbReference>
<comment type="caution">
    <text evidence="1">The sequence shown here is derived from an EMBL/GenBank/DDBJ whole genome shotgun (WGS) entry which is preliminary data.</text>
</comment>
<gene>
    <name evidence="1" type="ORF">S01H1_49069</name>
</gene>